<evidence type="ECO:0000313" key="10">
    <source>
        <dbReference type="Proteomes" id="UP000432715"/>
    </source>
</evidence>
<dbReference type="InterPro" id="IPR020846">
    <property type="entry name" value="MFS_dom"/>
</dbReference>
<feature type="transmembrane region" description="Helical" evidence="7">
    <location>
        <begin position="284"/>
        <end position="304"/>
    </location>
</feature>
<evidence type="ECO:0000313" key="9">
    <source>
        <dbReference type="EMBL" id="KAB3535245.1"/>
    </source>
</evidence>
<organism evidence="9 10">
    <name type="scientific">Alkaliphilus pronyensis</name>
    <dbReference type="NCBI Taxonomy" id="1482732"/>
    <lineage>
        <taxon>Bacteria</taxon>
        <taxon>Bacillati</taxon>
        <taxon>Bacillota</taxon>
        <taxon>Clostridia</taxon>
        <taxon>Peptostreptococcales</taxon>
        <taxon>Natronincolaceae</taxon>
        <taxon>Alkaliphilus</taxon>
    </lineage>
</organism>
<feature type="transmembrane region" description="Helical" evidence="7">
    <location>
        <begin position="316"/>
        <end position="339"/>
    </location>
</feature>
<dbReference type="EMBL" id="WBZC01000023">
    <property type="protein sequence ID" value="KAB3535245.1"/>
    <property type="molecule type" value="Genomic_DNA"/>
</dbReference>
<feature type="transmembrane region" description="Helical" evidence="7">
    <location>
        <begin position="116"/>
        <end position="138"/>
    </location>
</feature>
<feature type="transmembrane region" description="Helical" evidence="7">
    <location>
        <begin position="382"/>
        <end position="405"/>
    </location>
</feature>
<keyword evidence="2" id="KW-0813">Transport</keyword>
<evidence type="ECO:0000256" key="1">
    <source>
        <dbReference type="ARBA" id="ARBA00004651"/>
    </source>
</evidence>
<feature type="transmembrane region" description="Helical" evidence="7">
    <location>
        <begin position="345"/>
        <end position="370"/>
    </location>
</feature>
<reference evidence="9 10" key="1">
    <citation type="submission" date="2019-10" db="EMBL/GenBank/DDBJ databases">
        <title>Alkaliphilus serpentinus sp. nov. and Alkaliphilus pronyensis sp. nov., two novel anaerobic alkaliphilic species isolated from the serpentinized-hosted hydrothermal field of the Prony Bay (New Caledonia).</title>
        <authorList>
            <person name="Postec A."/>
        </authorList>
    </citation>
    <scope>NUCLEOTIDE SEQUENCE [LARGE SCALE GENOMIC DNA]</scope>
    <source>
        <strain evidence="9 10">LacV</strain>
    </source>
</reference>
<dbReference type="OrthoDB" id="9775268at2"/>
<evidence type="ECO:0000256" key="7">
    <source>
        <dbReference type="SAM" id="Phobius"/>
    </source>
</evidence>
<keyword evidence="5 7" id="KW-1133">Transmembrane helix</keyword>
<comment type="subcellular location">
    <subcellularLocation>
        <location evidence="1">Cell membrane</location>
        <topology evidence="1">Multi-pass membrane protein</topology>
    </subcellularLocation>
</comment>
<evidence type="ECO:0000256" key="3">
    <source>
        <dbReference type="ARBA" id="ARBA00022475"/>
    </source>
</evidence>
<feature type="domain" description="Major facilitator superfamily (MFS) profile" evidence="8">
    <location>
        <begin position="23"/>
        <end position="435"/>
    </location>
</feature>
<feature type="transmembrane region" description="Helical" evidence="7">
    <location>
        <begin position="159"/>
        <end position="178"/>
    </location>
</feature>
<sequence>MENTLKKNEIEEKIAVKEIVKKNIILISLGQLVSLFGSRIYSFAISLYILSVTGSGLNFSLTLALGTLPGVLFGPISGVIADRFDRKKMVVLLDVLSGVVVLGLLAASLIDELSLSYIYITTFLLSTCNVFFNTPLAASIPNLVDDENLTRINSLSHTISSLASIAGPFIGGLVYALIDIRLFLLVNGLSFIISGISEAFIDFKVRDRINGESKTSNKKENDKAKNNRFFTDLMDGLRYIATQKWLMVLGSFVVFFNMLIMMGLSVPVPYIVNEVWGFSSQQFGILNMMFPIGMLMASIVLSILPEVKNNIKRILICLSTFSVAIFIVGLLTSEIFIVLNNTQYLIILTILYLMMAVAAIFINVPVNVTLQRLIPDDMRGRVTGTLGTLGMALSPIGAIVAGALVDSISPWLLPMVSGIIMICITIYMSNVKDLKEI</sequence>
<keyword evidence="3" id="KW-1003">Cell membrane</keyword>
<name>A0A6I0FB93_9FIRM</name>
<dbReference type="Proteomes" id="UP000432715">
    <property type="component" value="Unassembled WGS sequence"/>
</dbReference>
<accession>A0A6I0FB93</accession>
<dbReference type="AlphaFoldDB" id="A0A6I0FB93"/>
<feature type="transmembrane region" description="Helical" evidence="7">
    <location>
        <begin position="56"/>
        <end position="77"/>
    </location>
</feature>
<keyword evidence="10" id="KW-1185">Reference proteome</keyword>
<protein>
    <submittedName>
        <fullName evidence="9">MFS transporter</fullName>
    </submittedName>
</protein>
<proteinExistence type="predicted"/>
<evidence type="ECO:0000256" key="2">
    <source>
        <dbReference type="ARBA" id="ARBA00022448"/>
    </source>
</evidence>
<evidence type="ECO:0000256" key="4">
    <source>
        <dbReference type="ARBA" id="ARBA00022692"/>
    </source>
</evidence>
<comment type="caution">
    <text evidence="9">The sequence shown here is derived from an EMBL/GenBank/DDBJ whole genome shotgun (WGS) entry which is preliminary data.</text>
</comment>
<dbReference type="InterPro" id="IPR036259">
    <property type="entry name" value="MFS_trans_sf"/>
</dbReference>
<dbReference type="PANTHER" id="PTHR43266:SF9">
    <property type="entry name" value="PERMEASE, MAJOR FACILITATOR SUPERFAMILY-RELATED"/>
    <property type="match status" value="1"/>
</dbReference>
<dbReference type="GO" id="GO:0005886">
    <property type="term" value="C:plasma membrane"/>
    <property type="evidence" value="ECO:0007669"/>
    <property type="project" value="UniProtKB-SubCell"/>
</dbReference>
<evidence type="ECO:0000259" key="8">
    <source>
        <dbReference type="PROSITE" id="PS50850"/>
    </source>
</evidence>
<dbReference type="Pfam" id="PF07690">
    <property type="entry name" value="MFS_1"/>
    <property type="match status" value="1"/>
</dbReference>
<dbReference type="GO" id="GO:0022857">
    <property type="term" value="F:transmembrane transporter activity"/>
    <property type="evidence" value="ECO:0007669"/>
    <property type="project" value="InterPro"/>
</dbReference>
<dbReference type="CDD" id="cd06173">
    <property type="entry name" value="MFS_MefA_like"/>
    <property type="match status" value="1"/>
</dbReference>
<dbReference type="Gene3D" id="1.20.1250.20">
    <property type="entry name" value="MFS general substrate transporter like domains"/>
    <property type="match status" value="1"/>
</dbReference>
<dbReference type="InterPro" id="IPR011701">
    <property type="entry name" value="MFS"/>
</dbReference>
<dbReference type="PANTHER" id="PTHR43266">
    <property type="entry name" value="MACROLIDE-EFFLUX PROTEIN"/>
    <property type="match status" value="1"/>
</dbReference>
<dbReference type="RefSeq" id="WP_151860961.1">
    <property type="nucleotide sequence ID" value="NZ_WBZC01000023.1"/>
</dbReference>
<gene>
    <name evidence="9" type="ORF">F8154_07330</name>
</gene>
<feature type="transmembrane region" description="Helical" evidence="7">
    <location>
        <begin position="245"/>
        <end position="272"/>
    </location>
</feature>
<evidence type="ECO:0000256" key="6">
    <source>
        <dbReference type="ARBA" id="ARBA00023136"/>
    </source>
</evidence>
<feature type="transmembrane region" description="Helical" evidence="7">
    <location>
        <begin position="89"/>
        <end position="110"/>
    </location>
</feature>
<keyword evidence="6 7" id="KW-0472">Membrane</keyword>
<feature type="transmembrane region" description="Helical" evidence="7">
    <location>
        <begin position="184"/>
        <end position="201"/>
    </location>
</feature>
<keyword evidence="4 7" id="KW-0812">Transmembrane</keyword>
<dbReference type="PROSITE" id="PS50850">
    <property type="entry name" value="MFS"/>
    <property type="match status" value="1"/>
</dbReference>
<evidence type="ECO:0000256" key="5">
    <source>
        <dbReference type="ARBA" id="ARBA00022989"/>
    </source>
</evidence>
<feature type="transmembrane region" description="Helical" evidence="7">
    <location>
        <begin position="24"/>
        <end position="50"/>
    </location>
</feature>
<dbReference type="SUPFAM" id="SSF103473">
    <property type="entry name" value="MFS general substrate transporter"/>
    <property type="match status" value="1"/>
</dbReference>
<feature type="transmembrane region" description="Helical" evidence="7">
    <location>
        <begin position="411"/>
        <end position="429"/>
    </location>
</feature>